<sequence length="154" mass="16990">MPPKRPIGAGAFPIPVEPPGTAKPDPAELYAALDLGTNSCRMLVAQPKGNQFHVVDSFSKSVQLGQGLEASGRLSRASIARTVQALRICQKKLQKHDVQRMRLVATEACRRATNGRDFMALPRWTTPIRKRKTERASRYRSLICGARPSGRRGK</sequence>
<dbReference type="GO" id="GO:0016462">
    <property type="term" value="F:pyrophosphatase activity"/>
    <property type="evidence" value="ECO:0007669"/>
    <property type="project" value="TreeGrafter"/>
</dbReference>
<evidence type="ECO:0000259" key="1">
    <source>
        <dbReference type="Pfam" id="PF02541"/>
    </source>
</evidence>
<dbReference type="PANTHER" id="PTHR30005:SF0">
    <property type="entry name" value="RETROGRADE REGULATION PROTEIN 2"/>
    <property type="match status" value="1"/>
</dbReference>
<gene>
    <name evidence="2" type="ORF">LCGC14_3070910</name>
</gene>
<dbReference type="SUPFAM" id="SSF53067">
    <property type="entry name" value="Actin-like ATPase domain"/>
    <property type="match status" value="1"/>
</dbReference>
<dbReference type="InterPro" id="IPR043129">
    <property type="entry name" value="ATPase_NBD"/>
</dbReference>
<reference evidence="2" key="1">
    <citation type="journal article" date="2015" name="Nature">
        <title>Complex archaea that bridge the gap between prokaryotes and eukaryotes.</title>
        <authorList>
            <person name="Spang A."/>
            <person name="Saw J.H."/>
            <person name="Jorgensen S.L."/>
            <person name="Zaremba-Niedzwiedzka K."/>
            <person name="Martijn J."/>
            <person name="Lind A.E."/>
            <person name="van Eijk R."/>
            <person name="Schleper C."/>
            <person name="Guy L."/>
            <person name="Ettema T.J."/>
        </authorList>
    </citation>
    <scope>NUCLEOTIDE SEQUENCE</scope>
</reference>
<protein>
    <recommendedName>
        <fullName evidence="1">Ppx/GppA phosphatase N-terminal domain-containing protein</fullName>
    </recommendedName>
</protein>
<name>A0A0F8WGR6_9ZZZZ</name>
<proteinExistence type="predicted"/>
<evidence type="ECO:0000313" key="2">
    <source>
        <dbReference type="EMBL" id="KKK55803.1"/>
    </source>
</evidence>
<feature type="non-terminal residue" evidence="2">
    <location>
        <position position="154"/>
    </location>
</feature>
<dbReference type="InterPro" id="IPR003695">
    <property type="entry name" value="Ppx_GppA_N"/>
</dbReference>
<organism evidence="2">
    <name type="scientific">marine sediment metagenome</name>
    <dbReference type="NCBI Taxonomy" id="412755"/>
    <lineage>
        <taxon>unclassified sequences</taxon>
        <taxon>metagenomes</taxon>
        <taxon>ecological metagenomes</taxon>
    </lineage>
</organism>
<dbReference type="PANTHER" id="PTHR30005">
    <property type="entry name" value="EXOPOLYPHOSPHATASE"/>
    <property type="match status" value="1"/>
</dbReference>
<dbReference type="Pfam" id="PF02541">
    <property type="entry name" value="Ppx-GppA"/>
    <property type="match status" value="1"/>
</dbReference>
<dbReference type="AlphaFoldDB" id="A0A0F8WGR6"/>
<accession>A0A0F8WGR6</accession>
<dbReference type="Gene3D" id="3.30.420.40">
    <property type="match status" value="1"/>
</dbReference>
<dbReference type="InterPro" id="IPR050273">
    <property type="entry name" value="GppA/Ppx_hydrolase"/>
</dbReference>
<comment type="caution">
    <text evidence="2">The sequence shown here is derived from an EMBL/GenBank/DDBJ whole genome shotgun (WGS) entry which is preliminary data.</text>
</comment>
<dbReference type="EMBL" id="LAZR01065316">
    <property type="protein sequence ID" value="KKK55803.1"/>
    <property type="molecule type" value="Genomic_DNA"/>
</dbReference>
<feature type="domain" description="Ppx/GppA phosphatase N-terminal" evidence="1">
    <location>
        <begin position="44"/>
        <end position="120"/>
    </location>
</feature>